<dbReference type="GO" id="GO:0016020">
    <property type="term" value="C:membrane"/>
    <property type="evidence" value="ECO:0007669"/>
    <property type="project" value="UniProtKB-SubCell"/>
</dbReference>
<dbReference type="STRING" id="10195.A0A3M7SIA4"/>
<dbReference type="Proteomes" id="UP000276133">
    <property type="component" value="Unassembled WGS sequence"/>
</dbReference>
<evidence type="ECO:0000256" key="4">
    <source>
        <dbReference type="ARBA" id="ARBA00022989"/>
    </source>
</evidence>
<feature type="transmembrane region" description="Helical" evidence="7">
    <location>
        <begin position="371"/>
        <end position="393"/>
    </location>
</feature>
<dbReference type="PANTHER" id="PTHR19432">
    <property type="entry name" value="SUGAR TRANSPORTER"/>
    <property type="match status" value="1"/>
</dbReference>
<comment type="subcellular location">
    <subcellularLocation>
        <location evidence="1">Membrane</location>
        <topology evidence="1">Multi-pass membrane protein</topology>
    </subcellularLocation>
</comment>
<accession>A0A3M7SIA4</accession>
<dbReference type="EMBL" id="REGN01001318">
    <property type="protein sequence ID" value="RNA35506.1"/>
    <property type="molecule type" value="Genomic_DNA"/>
</dbReference>
<keyword evidence="2" id="KW-0813">Transport</keyword>
<evidence type="ECO:0000256" key="3">
    <source>
        <dbReference type="ARBA" id="ARBA00022692"/>
    </source>
</evidence>
<evidence type="ECO:0000256" key="5">
    <source>
        <dbReference type="ARBA" id="ARBA00023136"/>
    </source>
</evidence>
<organism evidence="8 9">
    <name type="scientific">Brachionus plicatilis</name>
    <name type="common">Marine rotifer</name>
    <name type="synonym">Brachionus muelleri</name>
    <dbReference type="NCBI Taxonomy" id="10195"/>
    <lineage>
        <taxon>Eukaryota</taxon>
        <taxon>Metazoa</taxon>
        <taxon>Spiralia</taxon>
        <taxon>Gnathifera</taxon>
        <taxon>Rotifera</taxon>
        <taxon>Eurotatoria</taxon>
        <taxon>Monogononta</taxon>
        <taxon>Pseudotrocha</taxon>
        <taxon>Ploima</taxon>
        <taxon>Brachionidae</taxon>
        <taxon>Brachionus</taxon>
    </lineage>
</organism>
<protein>
    <submittedName>
        <fullName evidence="8">Membrane-associated transporter</fullName>
    </submittedName>
</protein>
<name>A0A3M7SIA4_BRAPC</name>
<keyword evidence="4 7" id="KW-1133">Transmembrane helix</keyword>
<evidence type="ECO:0000256" key="2">
    <source>
        <dbReference type="ARBA" id="ARBA00022448"/>
    </source>
</evidence>
<evidence type="ECO:0000313" key="8">
    <source>
        <dbReference type="EMBL" id="RNA35506.1"/>
    </source>
</evidence>
<sequence>MLVLKDERPSRTKLELLKMGAVYFGIELVFSLEIALTVPILLESNVSHNIYSYVYFLSPIFGFVFQPILGAWSDRCQSKYGRRRPFIFALGIASYIGISLILKGRHFGMWLGDDFSRIPIYGIALTAIGVTVLDFSADTCDSPLRAYLLDSCNSRDQHMALNLHAFLGGVGGSLGYILSAIEWKHSFLSILGDESQILFVLMSIIFIFCLYLTLTAAREEPFEIESTYEIVDGDFFGSKETEEKNDSFVKNLTKSFFNMPTELRRLFICQTIGWLAFYSTTLFFTDYIAQNIYHGDPSADRDSTDFMMYEYGIKMGSWCLLTYSISSAVSAIVVEKFLMEKYTPKTLFLFTFFFYIFCCVTIFYLNSMVTILPFCSCFGFMLTTLTTIPYQLLYEFHNDKQFVLCSGGLPGSKRGFGIDCAILGSCHFLSQTIVSSFMSFLTSTVVNDWNSLPVDVVEARSLNCFKSKLDKWLFENREVSATAQ</sequence>
<evidence type="ECO:0000313" key="9">
    <source>
        <dbReference type="Proteomes" id="UP000276133"/>
    </source>
</evidence>
<dbReference type="PANTHER" id="PTHR19432:SF96">
    <property type="entry name" value="MAJOR FACILITATOR SUPERFAMILY (MFS) PROFILE DOMAIN-CONTAINING PROTEIN"/>
    <property type="match status" value="1"/>
</dbReference>
<feature type="transmembrane region" description="Helical" evidence="7">
    <location>
        <begin position="85"/>
        <end position="102"/>
    </location>
</feature>
<feature type="transmembrane region" description="Helical" evidence="7">
    <location>
        <begin position="21"/>
        <end position="41"/>
    </location>
</feature>
<comment type="similarity">
    <text evidence="6">Belongs to the glycoside-pentoside-hexuronide (GPH) cation symporter transporter (TC 2.A.2) family.</text>
</comment>
<dbReference type="AlphaFoldDB" id="A0A3M7SIA4"/>
<dbReference type="CDD" id="cd17313">
    <property type="entry name" value="MFS_SLC45_SUC"/>
    <property type="match status" value="1"/>
</dbReference>
<feature type="transmembrane region" description="Helical" evidence="7">
    <location>
        <begin position="346"/>
        <end position="365"/>
    </location>
</feature>
<evidence type="ECO:0000256" key="7">
    <source>
        <dbReference type="SAM" id="Phobius"/>
    </source>
</evidence>
<feature type="transmembrane region" description="Helical" evidence="7">
    <location>
        <begin position="158"/>
        <end position="177"/>
    </location>
</feature>
<feature type="transmembrane region" description="Helical" evidence="7">
    <location>
        <begin position="315"/>
        <end position="334"/>
    </location>
</feature>
<reference evidence="8 9" key="1">
    <citation type="journal article" date="2018" name="Sci. Rep.">
        <title>Genomic signatures of local adaptation to the degree of environmental predictability in rotifers.</title>
        <authorList>
            <person name="Franch-Gras L."/>
            <person name="Hahn C."/>
            <person name="Garcia-Roger E.M."/>
            <person name="Carmona M.J."/>
            <person name="Serra M."/>
            <person name="Gomez A."/>
        </authorList>
    </citation>
    <scope>NUCLEOTIDE SEQUENCE [LARGE SCALE GENOMIC DNA]</scope>
    <source>
        <strain evidence="8">HYR1</strain>
    </source>
</reference>
<keyword evidence="3 7" id="KW-0812">Transmembrane</keyword>
<comment type="caution">
    <text evidence="8">The sequence shown here is derived from an EMBL/GenBank/DDBJ whole genome shotgun (WGS) entry which is preliminary data.</text>
</comment>
<dbReference type="InterPro" id="IPR036259">
    <property type="entry name" value="MFS_trans_sf"/>
</dbReference>
<feature type="transmembrane region" description="Helical" evidence="7">
    <location>
        <begin position="266"/>
        <end position="289"/>
    </location>
</feature>
<dbReference type="Pfam" id="PF07690">
    <property type="entry name" value="MFS_1"/>
    <property type="match status" value="1"/>
</dbReference>
<dbReference type="Gene3D" id="1.20.1250.20">
    <property type="entry name" value="MFS general substrate transporter like domains"/>
    <property type="match status" value="1"/>
</dbReference>
<dbReference type="GO" id="GO:0008506">
    <property type="term" value="F:sucrose:proton symporter activity"/>
    <property type="evidence" value="ECO:0007669"/>
    <property type="project" value="TreeGrafter"/>
</dbReference>
<evidence type="ECO:0000256" key="1">
    <source>
        <dbReference type="ARBA" id="ARBA00004141"/>
    </source>
</evidence>
<gene>
    <name evidence="8" type="ORF">BpHYR1_039975</name>
</gene>
<feature type="transmembrane region" description="Helical" evidence="7">
    <location>
        <begin position="53"/>
        <end position="73"/>
    </location>
</feature>
<proteinExistence type="inferred from homology"/>
<keyword evidence="5 7" id="KW-0472">Membrane</keyword>
<keyword evidence="9" id="KW-1185">Reference proteome</keyword>
<feature type="transmembrane region" description="Helical" evidence="7">
    <location>
        <begin position="197"/>
        <end position="217"/>
    </location>
</feature>
<evidence type="ECO:0000256" key="6">
    <source>
        <dbReference type="ARBA" id="ARBA00038193"/>
    </source>
</evidence>
<dbReference type="SUPFAM" id="SSF103473">
    <property type="entry name" value="MFS general substrate transporter"/>
    <property type="match status" value="1"/>
</dbReference>
<dbReference type="InterPro" id="IPR011701">
    <property type="entry name" value="MFS"/>
</dbReference>
<dbReference type="OrthoDB" id="28755at2759"/>
<feature type="transmembrane region" description="Helical" evidence="7">
    <location>
        <begin position="118"/>
        <end position="137"/>
    </location>
</feature>